<dbReference type="PRINTS" id="PR00153">
    <property type="entry name" value="CSAPPISMRASE"/>
</dbReference>
<keyword evidence="14" id="KW-1185">Reference proteome</keyword>
<feature type="domain" description="PPIase cyclophilin-type" evidence="11">
    <location>
        <begin position="1"/>
        <end position="161"/>
    </location>
</feature>
<dbReference type="Pfam" id="PF00160">
    <property type="entry name" value="Pro_isomerase"/>
    <property type="match status" value="1"/>
</dbReference>
<dbReference type="InterPro" id="IPR035542">
    <property type="entry name" value="CRIP"/>
</dbReference>
<dbReference type="FunFam" id="2.40.100.10:FF:000015">
    <property type="entry name" value="Peptidyl-prolyl cis-trans isomerase"/>
    <property type="match status" value="1"/>
</dbReference>
<dbReference type="Gene3D" id="2.40.100.10">
    <property type="entry name" value="Cyclophilin-like"/>
    <property type="match status" value="1"/>
</dbReference>
<keyword evidence="6 9" id="KW-0413">Isomerase</keyword>
<dbReference type="InterPro" id="IPR012677">
    <property type="entry name" value="Nucleotide-bd_a/b_plait_sf"/>
</dbReference>
<evidence type="ECO:0000256" key="7">
    <source>
        <dbReference type="ARBA" id="ARBA00023242"/>
    </source>
</evidence>
<feature type="compositionally biased region" description="Basic residues" evidence="10">
    <location>
        <begin position="621"/>
        <end position="644"/>
    </location>
</feature>
<evidence type="ECO:0000259" key="12">
    <source>
        <dbReference type="PROSITE" id="PS50102"/>
    </source>
</evidence>
<dbReference type="InterPro" id="IPR029000">
    <property type="entry name" value="Cyclophilin-like_dom_sf"/>
</dbReference>
<feature type="compositionally biased region" description="Basic and acidic residues" evidence="10">
    <location>
        <begin position="421"/>
        <end position="437"/>
    </location>
</feature>
<dbReference type="SMART" id="SM00360">
    <property type="entry name" value="RRM"/>
    <property type="match status" value="1"/>
</dbReference>
<keyword evidence="7 9" id="KW-0539">Nucleus</keyword>
<reference evidence="13" key="1">
    <citation type="submission" date="2021-01" db="UniProtKB">
        <authorList>
            <consortium name="EnsemblMetazoa"/>
        </authorList>
    </citation>
    <scope>IDENTIFICATION</scope>
</reference>
<dbReference type="GO" id="GO:0005634">
    <property type="term" value="C:nucleus"/>
    <property type="evidence" value="ECO:0007669"/>
    <property type="project" value="UniProtKB-SubCell"/>
</dbReference>
<feature type="region of interest" description="Disordered" evidence="10">
    <location>
        <begin position="350"/>
        <end position="644"/>
    </location>
</feature>
<dbReference type="GO" id="GO:0003723">
    <property type="term" value="F:RNA binding"/>
    <property type="evidence" value="ECO:0007669"/>
    <property type="project" value="UniProtKB-UniRule"/>
</dbReference>
<dbReference type="PROSITE" id="PS50072">
    <property type="entry name" value="CSA_PPIASE_2"/>
    <property type="match status" value="1"/>
</dbReference>
<dbReference type="FunFam" id="3.30.70.330:FF:000287">
    <property type="entry name" value="Peptidyl-prolyl cis-trans isomerase"/>
    <property type="match status" value="1"/>
</dbReference>
<comment type="similarity">
    <text evidence="9">Belongs to the cyclophilin-type PPIase family. PPIL4 subfamily.</text>
</comment>
<evidence type="ECO:0000313" key="13">
    <source>
        <dbReference type="EnsemblMetazoa" id="XP_022645708"/>
    </source>
</evidence>
<name>A0A7M7J237_VARDE</name>
<dbReference type="InParanoid" id="A0A7M7J237"/>
<proteinExistence type="inferred from homology"/>
<feature type="compositionally biased region" description="Basic and acidic residues" evidence="10">
    <location>
        <begin position="471"/>
        <end position="510"/>
    </location>
</feature>
<dbReference type="PANTHER" id="PTHR45843">
    <property type="entry name" value="PEPTIDYL-PROLYL CIS-TRANS ISOMERASE-LIKE 4"/>
    <property type="match status" value="1"/>
</dbReference>
<dbReference type="KEGG" id="vde:111243818"/>
<dbReference type="InterPro" id="IPR000504">
    <property type="entry name" value="RRM_dom"/>
</dbReference>
<dbReference type="OrthoDB" id="2083at2759"/>
<dbReference type="OMA" id="HISHVER"/>
<organism evidence="13 14">
    <name type="scientific">Varroa destructor</name>
    <name type="common">Honeybee mite</name>
    <dbReference type="NCBI Taxonomy" id="109461"/>
    <lineage>
        <taxon>Eukaryota</taxon>
        <taxon>Metazoa</taxon>
        <taxon>Ecdysozoa</taxon>
        <taxon>Arthropoda</taxon>
        <taxon>Chelicerata</taxon>
        <taxon>Arachnida</taxon>
        <taxon>Acari</taxon>
        <taxon>Parasitiformes</taxon>
        <taxon>Mesostigmata</taxon>
        <taxon>Gamasina</taxon>
        <taxon>Dermanyssoidea</taxon>
        <taxon>Varroidae</taxon>
        <taxon>Varroa</taxon>
    </lineage>
</organism>
<dbReference type="InterPro" id="IPR035538">
    <property type="entry name" value="Cyclophilin_PPIL4"/>
</dbReference>
<evidence type="ECO:0000256" key="2">
    <source>
        <dbReference type="ARBA" id="ARBA00002388"/>
    </source>
</evidence>
<dbReference type="AlphaFoldDB" id="A0A7M7J237"/>
<comment type="function">
    <text evidence="2 9">PPIases accelerate the folding of proteins. It catalyzes the cis-trans isomerization of proline imidic peptide bonds in oligopeptides.</text>
</comment>
<dbReference type="SUPFAM" id="SSF54928">
    <property type="entry name" value="RNA-binding domain, RBD"/>
    <property type="match status" value="1"/>
</dbReference>
<feature type="compositionally biased region" description="Basic and acidic residues" evidence="10">
    <location>
        <begin position="569"/>
        <end position="581"/>
    </location>
</feature>
<dbReference type="GeneID" id="111243818"/>
<feature type="compositionally biased region" description="Low complexity" evidence="10">
    <location>
        <begin position="597"/>
        <end position="607"/>
    </location>
</feature>
<dbReference type="CDD" id="cd01921">
    <property type="entry name" value="cyclophilin_RRM"/>
    <property type="match status" value="1"/>
</dbReference>
<sequence>MSVVVETTIGDFTVDLYVKERPRTCMNFLKLCKLKYYNMQLFYKVCTNFVCQAGDPTVSGRGGESMFHFMCGEQARFFEVEKMPRLRHLKLGTLSMVNNGDGMLGSQFLLTLGENLDYLDDEHCVFGEVVEGLDFLKRINNVICDKDERPFQDIRISHTVVLDDPFEDPQQLEYPSSPEVTLDKLHSDHIACYEKVDEDEGKTVEELDEEKKDKEAKAQATILEIIGDLPDADMAPPENVLFVCKLNPITADDDLELIFSRFGEIKSCEVIRDWKTGESLQYAFIEFANQAACEQAYFKMDNVLIDDRRIHVDFSQSVAKVKWKGKGRGVVGGWKDNGKEEKPREKYRIKENRRQDNYELIMGDDSKQSASEKGADTGSRAKRARSRSRDNSCPRSRVKQRKRSPSEDKKVPRAYSKRNSPKREQDPFGKRSSERGSHCRTIRKSPKRESSSQRQRSPRQEHHSPKQNRSPRTDPGLKRDDGPRRSSGSRKERSPRKDYGSRRDHSPKRERTPRKNYSPRTGYRNPRCRKDCSPNSGVSRPRWSQEKYSRDDRLAQRRTDSPARQQDAGSKRHNETSDDKSLPLVIQKIQDTKTNDSSDNSDSSVDSAPLARMSRNEKTAKKSKKEKKSKKSKKKKKNKRSRHH</sequence>
<feature type="compositionally biased region" description="Basic and acidic residues" evidence="10">
    <location>
        <begin position="543"/>
        <end position="561"/>
    </location>
</feature>
<feature type="domain" description="RRM" evidence="12">
    <location>
        <begin position="239"/>
        <end position="317"/>
    </location>
</feature>
<evidence type="ECO:0000256" key="5">
    <source>
        <dbReference type="ARBA" id="ARBA00023110"/>
    </source>
</evidence>
<evidence type="ECO:0000256" key="10">
    <source>
        <dbReference type="SAM" id="MobiDB-lite"/>
    </source>
</evidence>
<evidence type="ECO:0000256" key="4">
    <source>
        <dbReference type="ARBA" id="ARBA00022884"/>
    </source>
</evidence>
<dbReference type="CDD" id="cd12235">
    <property type="entry name" value="RRM_PPIL4"/>
    <property type="match status" value="1"/>
</dbReference>
<evidence type="ECO:0000256" key="9">
    <source>
        <dbReference type="RuleBase" id="RU365081"/>
    </source>
</evidence>
<accession>A0A7M7J237</accession>
<dbReference type="GO" id="GO:0003755">
    <property type="term" value="F:peptidyl-prolyl cis-trans isomerase activity"/>
    <property type="evidence" value="ECO:0007669"/>
    <property type="project" value="UniProtKB-UniRule"/>
</dbReference>
<dbReference type="FunCoup" id="A0A7M7J237">
    <property type="interactions" value="2153"/>
</dbReference>
<dbReference type="Pfam" id="PF00076">
    <property type="entry name" value="RRM_1"/>
    <property type="match status" value="1"/>
</dbReference>
<dbReference type="EnsemblMetazoa" id="XM_022789973">
    <property type="protein sequence ID" value="XP_022645708"/>
    <property type="gene ID" value="LOC111243818"/>
</dbReference>
<protein>
    <recommendedName>
        <fullName evidence="9">Peptidyl-prolyl cis-trans isomerase</fullName>
        <shortName evidence="9">PPIase</shortName>
        <ecNumber evidence="9">5.2.1.8</ecNumber>
    </recommendedName>
</protein>
<dbReference type="Gene3D" id="3.30.70.330">
    <property type="match status" value="1"/>
</dbReference>
<evidence type="ECO:0000259" key="11">
    <source>
        <dbReference type="PROSITE" id="PS50072"/>
    </source>
</evidence>
<keyword evidence="5 9" id="KW-0697">Rotamase</keyword>
<evidence type="ECO:0000256" key="1">
    <source>
        <dbReference type="ARBA" id="ARBA00000971"/>
    </source>
</evidence>
<evidence type="ECO:0000256" key="6">
    <source>
        <dbReference type="ARBA" id="ARBA00023235"/>
    </source>
</evidence>
<dbReference type="InterPro" id="IPR035979">
    <property type="entry name" value="RBD_domain_sf"/>
</dbReference>
<dbReference type="PROSITE" id="PS50102">
    <property type="entry name" value="RRM"/>
    <property type="match status" value="1"/>
</dbReference>
<dbReference type="InterPro" id="IPR002130">
    <property type="entry name" value="Cyclophilin-type_PPIase_dom"/>
</dbReference>
<evidence type="ECO:0000256" key="8">
    <source>
        <dbReference type="PROSITE-ProRule" id="PRU00176"/>
    </source>
</evidence>
<dbReference type="EC" id="5.2.1.8" evidence="9"/>
<comment type="catalytic activity">
    <reaction evidence="1 9">
        <text>[protein]-peptidylproline (omega=180) = [protein]-peptidylproline (omega=0)</text>
        <dbReference type="Rhea" id="RHEA:16237"/>
        <dbReference type="Rhea" id="RHEA-COMP:10747"/>
        <dbReference type="Rhea" id="RHEA-COMP:10748"/>
        <dbReference type="ChEBI" id="CHEBI:83833"/>
        <dbReference type="ChEBI" id="CHEBI:83834"/>
        <dbReference type="EC" id="5.2.1.8"/>
    </reaction>
</comment>
<dbReference type="PANTHER" id="PTHR45843:SF1">
    <property type="entry name" value="PEPTIDYL-PROLYL CIS-TRANS ISOMERASE-LIKE 4"/>
    <property type="match status" value="1"/>
</dbReference>
<evidence type="ECO:0000256" key="3">
    <source>
        <dbReference type="ARBA" id="ARBA00004123"/>
    </source>
</evidence>
<dbReference type="RefSeq" id="XP_022645708.1">
    <property type="nucleotide sequence ID" value="XM_022789973.1"/>
</dbReference>
<dbReference type="SUPFAM" id="SSF50891">
    <property type="entry name" value="Cyclophilin-like"/>
    <property type="match status" value="1"/>
</dbReference>
<comment type="subcellular location">
    <subcellularLocation>
        <location evidence="3 9">Nucleus</location>
    </subcellularLocation>
</comment>
<evidence type="ECO:0000313" key="14">
    <source>
        <dbReference type="Proteomes" id="UP000594260"/>
    </source>
</evidence>
<keyword evidence="4 8" id="KW-0694">RNA-binding</keyword>
<dbReference type="Proteomes" id="UP000594260">
    <property type="component" value="Unplaced"/>
</dbReference>